<protein>
    <submittedName>
        <fullName evidence="3">Peptidase M23B</fullName>
    </submittedName>
</protein>
<accession>A0P7W1</accession>
<keyword evidence="1" id="KW-0175">Coiled coil</keyword>
<feature type="domain" description="M23ase beta-sheet core" evidence="2">
    <location>
        <begin position="306"/>
        <end position="399"/>
    </location>
</feature>
<dbReference type="SUPFAM" id="SSF51261">
    <property type="entry name" value="Duplicated hybrid motif"/>
    <property type="match status" value="1"/>
</dbReference>
<feature type="coiled-coil region" evidence="1">
    <location>
        <begin position="32"/>
        <end position="119"/>
    </location>
</feature>
<dbReference type="GO" id="GO:0004222">
    <property type="term" value="F:metalloendopeptidase activity"/>
    <property type="evidence" value="ECO:0007669"/>
    <property type="project" value="TreeGrafter"/>
</dbReference>
<dbReference type="Gene3D" id="6.10.250.3150">
    <property type="match status" value="1"/>
</dbReference>
<evidence type="ECO:0000256" key="1">
    <source>
        <dbReference type="SAM" id="Coils"/>
    </source>
</evidence>
<evidence type="ECO:0000313" key="3">
    <source>
        <dbReference type="EMBL" id="EAV47621.1"/>
    </source>
</evidence>
<dbReference type="EMBL" id="AAUX01000001">
    <property type="protein sequence ID" value="EAV47621.1"/>
    <property type="molecule type" value="Genomic_DNA"/>
</dbReference>
<sequence length="406" mass="46247">MPKKISFLSCSVLVIFICVIAYTSNVYPNESIDSTQNDLENIQQKINSLDKQIIQKTKAQKGITRELKQEEKNISKTKKEIYKIKKRARNNQKRLEALKKELTELEKNIEDKRNNLSLNYYHSYTHGKFSSLQMLLEGINPNEISRDQRYLGFLSKAQSDSIKDIKKDLIKVEGNKKSIGATIKKIASLKKAKEKKAKALQKEKVRKKKTLKKINLEIKSKKKIKSKLIADEKKLTSIISTLIQKSQAENEKRIKQKKIVADNQSLPDSSLDKLNFRKLKKKLKLPVKGKIIHKFGKKRPDTGIKWKGIFIKANEGDPVYAVAKGKVVFSDWLRGFGNILIIDHGGNYMSLYGNNESLLMKQNSMVNGGDQIATVGNSGGNSANGLYYELRKNSKPFNPMSWTTLK</sequence>
<dbReference type="InterPro" id="IPR016047">
    <property type="entry name" value="M23ase_b-sheet_dom"/>
</dbReference>
<dbReference type="Gene3D" id="2.70.70.10">
    <property type="entry name" value="Glucose Permease (Domain IIA)"/>
    <property type="match status" value="1"/>
</dbReference>
<comment type="caution">
    <text evidence="3">The sequence shown here is derived from an EMBL/GenBank/DDBJ whole genome shotgun (WGS) entry which is preliminary data.</text>
</comment>
<reference evidence="3 4" key="1">
    <citation type="submission" date="2006-11" db="EMBL/GenBank/DDBJ databases">
        <authorList>
            <person name="Giovannoni S."/>
            <person name="Vergin K."/>
            <person name="Ferriera S."/>
            <person name="Johnson J."/>
            <person name="Kravitz S."/>
            <person name="Beeson K."/>
            <person name="Sutton G."/>
            <person name="Rogers Y.-H."/>
            <person name="Friedman R."/>
            <person name="Frazier M."/>
            <person name="Venter J.C."/>
        </authorList>
    </citation>
    <scope>NUCLEOTIDE SEQUENCE [LARGE SCALE GENOMIC DNA]</scope>
    <source>
        <strain evidence="3 4">HTCC2181</strain>
    </source>
</reference>
<evidence type="ECO:0000259" key="2">
    <source>
        <dbReference type="Pfam" id="PF01551"/>
    </source>
</evidence>
<dbReference type="AlphaFoldDB" id="A0P7W1"/>
<name>A0P7W1_9PROT</name>
<feature type="coiled-coil region" evidence="1">
    <location>
        <begin position="183"/>
        <end position="217"/>
    </location>
</feature>
<evidence type="ECO:0000313" key="4">
    <source>
        <dbReference type="Proteomes" id="UP000054262"/>
    </source>
</evidence>
<dbReference type="Pfam" id="PF01551">
    <property type="entry name" value="Peptidase_M23"/>
    <property type="match status" value="1"/>
</dbReference>
<dbReference type="InterPro" id="IPR050570">
    <property type="entry name" value="Cell_wall_metabolism_enzyme"/>
</dbReference>
<gene>
    <name evidence="3" type="ORF">MB2181_06070</name>
</gene>
<dbReference type="PANTHER" id="PTHR21666:SF270">
    <property type="entry name" value="MUREIN HYDROLASE ACTIVATOR ENVC"/>
    <property type="match status" value="1"/>
</dbReference>
<dbReference type="InterPro" id="IPR011055">
    <property type="entry name" value="Dup_hybrid_motif"/>
</dbReference>
<dbReference type="FunFam" id="2.70.70.10:FF:000003">
    <property type="entry name" value="Murein hydrolase activator EnvC"/>
    <property type="match status" value="1"/>
</dbReference>
<keyword evidence="4" id="KW-1185">Reference proteome</keyword>
<dbReference type="Proteomes" id="UP000054262">
    <property type="component" value="Unassembled WGS sequence"/>
</dbReference>
<dbReference type="CDD" id="cd12797">
    <property type="entry name" value="M23_peptidase"/>
    <property type="match status" value="1"/>
</dbReference>
<dbReference type="OrthoDB" id="9784703at2"/>
<proteinExistence type="predicted"/>
<organism evidence="3 4">
    <name type="scientific">Methylophilales bacterium HTCC2181</name>
    <dbReference type="NCBI Taxonomy" id="383631"/>
    <lineage>
        <taxon>Bacteria</taxon>
        <taxon>Pseudomonadati</taxon>
        <taxon>Pseudomonadota</taxon>
        <taxon>Betaproteobacteria</taxon>
        <taxon>Nitrosomonadales</taxon>
        <taxon>OM43 clade</taxon>
    </lineage>
</organism>
<dbReference type="PANTHER" id="PTHR21666">
    <property type="entry name" value="PEPTIDASE-RELATED"/>
    <property type="match status" value="1"/>
</dbReference>